<dbReference type="Pfam" id="PF00528">
    <property type="entry name" value="BPD_transp_1"/>
    <property type="match status" value="1"/>
</dbReference>
<evidence type="ECO:0000256" key="6">
    <source>
        <dbReference type="ARBA" id="ARBA00023136"/>
    </source>
</evidence>
<reference evidence="10" key="1">
    <citation type="submission" date="2016-09" db="EMBL/GenBank/DDBJ databases">
        <authorList>
            <person name="Varghese N."/>
            <person name="Submissions S."/>
        </authorList>
    </citation>
    <scope>NUCLEOTIDE SEQUENCE [LARGE SCALE GENOMIC DNA]</scope>
    <source>
        <strain evidence="10">JS23</strain>
    </source>
</reference>
<sequence>MNERIKSVVYPLILFALILALWSFATSRFGIPTYILPPLSGVVAALRHGFVEGAYWGDFLYTLTSVVSGYAAGCTCAFVLGCLFAEFRPVERVLHPFVLALQSMPKVALAPLILVWFGFDLASKVVMVALVCFFPMFINTVVGLKATPPALIDLMRAFSASRWQILLRIKIPSAAGHIFAGLQISIVLGLIGAIVAEFVSSTKGLGFLINSATAQMDTSTMFAALASLAVLGIAGSQLVRWLHRRIVFWDRAASQTTLSE</sequence>
<keyword evidence="6 7" id="KW-0472">Membrane</keyword>
<evidence type="ECO:0000256" key="1">
    <source>
        <dbReference type="ARBA" id="ARBA00004651"/>
    </source>
</evidence>
<evidence type="ECO:0000256" key="2">
    <source>
        <dbReference type="ARBA" id="ARBA00022448"/>
    </source>
</evidence>
<dbReference type="RefSeq" id="WP_091906922.1">
    <property type="nucleotide sequence ID" value="NZ_FNLO01000004.1"/>
</dbReference>
<feature type="transmembrane region" description="Helical" evidence="7">
    <location>
        <begin position="7"/>
        <end position="25"/>
    </location>
</feature>
<keyword evidence="3" id="KW-1003">Cell membrane</keyword>
<protein>
    <submittedName>
        <fullName evidence="9">NitT/TauT family transport system permease protein</fullName>
    </submittedName>
</protein>
<dbReference type="AlphaFoldDB" id="A0A1H2PQ08"/>
<evidence type="ECO:0000256" key="5">
    <source>
        <dbReference type="ARBA" id="ARBA00022989"/>
    </source>
</evidence>
<feature type="transmembrane region" description="Helical" evidence="7">
    <location>
        <begin position="220"/>
        <end position="242"/>
    </location>
</feature>
<dbReference type="PROSITE" id="PS50928">
    <property type="entry name" value="ABC_TM1"/>
    <property type="match status" value="1"/>
</dbReference>
<keyword evidence="2 7" id="KW-0813">Transport</keyword>
<proteinExistence type="inferred from homology"/>
<feature type="transmembrane region" description="Helical" evidence="7">
    <location>
        <begin position="178"/>
        <end position="200"/>
    </location>
</feature>
<dbReference type="STRING" id="1770053.SAMN05216551_104113"/>
<evidence type="ECO:0000256" key="4">
    <source>
        <dbReference type="ARBA" id="ARBA00022692"/>
    </source>
</evidence>
<dbReference type="PANTHER" id="PTHR30151:SF20">
    <property type="entry name" value="ABC TRANSPORTER PERMEASE PROTEIN HI_0355-RELATED"/>
    <property type="match status" value="1"/>
</dbReference>
<dbReference type="GO" id="GO:0005886">
    <property type="term" value="C:plasma membrane"/>
    <property type="evidence" value="ECO:0007669"/>
    <property type="project" value="UniProtKB-SubCell"/>
</dbReference>
<organism evidence="9 10">
    <name type="scientific">Chitinasiproducens palmae</name>
    <dbReference type="NCBI Taxonomy" id="1770053"/>
    <lineage>
        <taxon>Bacteria</taxon>
        <taxon>Pseudomonadati</taxon>
        <taxon>Pseudomonadota</taxon>
        <taxon>Betaproteobacteria</taxon>
        <taxon>Burkholderiales</taxon>
        <taxon>Burkholderiaceae</taxon>
        <taxon>Chitinasiproducens</taxon>
    </lineage>
</organism>
<dbReference type="OrthoDB" id="8138334at2"/>
<dbReference type="SUPFAM" id="SSF161098">
    <property type="entry name" value="MetI-like"/>
    <property type="match status" value="1"/>
</dbReference>
<dbReference type="Proteomes" id="UP000243719">
    <property type="component" value="Unassembled WGS sequence"/>
</dbReference>
<feature type="transmembrane region" description="Helical" evidence="7">
    <location>
        <begin position="97"/>
        <end position="119"/>
    </location>
</feature>
<name>A0A1H2PQ08_9BURK</name>
<keyword evidence="4 7" id="KW-0812">Transmembrane</keyword>
<keyword evidence="5 7" id="KW-1133">Transmembrane helix</keyword>
<evidence type="ECO:0000256" key="3">
    <source>
        <dbReference type="ARBA" id="ARBA00022475"/>
    </source>
</evidence>
<dbReference type="InterPro" id="IPR000515">
    <property type="entry name" value="MetI-like"/>
</dbReference>
<comment type="similarity">
    <text evidence="7">Belongs to the binding-protein-dependent transport system permease family.</text>
</comment>
<evidence type="ECO:0000259" key="8">
    <source>
        <dbReference type="PROSITE" id="PS50928"/>
    </source>
</evidence>
<dbReference type="Gene3D" id="1.10.3720.10">
    <property type="entry name" value="MetI-like"/>
    <property type="match status" value="1"/>
</dbReference>
<dbReference type="CDD" id="cd06261">
    <property type="entry name" value="TM_PBP2"/>
    <property type="match status" value="1"/>
</dbReference>
<dbReference type="PANTHER" id="PTHR30151">
    <property type="entry name" value="ALKANE SULFONATE ABC TRANSPORTER-RELATED, MEMBRANE SUBUNIT"/>
    <property type="match status" value="1"/>
</dbReference>
<evidence type="ECO:0000313" key="10">
    <source>
        <dbReference type="Proteomes" id="UP000243719"/>
    </source>
</evidence>
<dbReference type="GO" id="GO:0055085">
    <property type="term" value="P:transmembrane transport"/>
    <property type="evidence" value="ECO:0007669"/>
    <property type="project" value="InterPro"/>
</dbReference>
<evidence type="ECO:0000313" key="9">
    <source>
        <dbReference type="EMBL" id="SDV48044.1"/>
    </source>
</evidence>
<gene>
    <name evidence="9" type="ORF">SAMN05216551_104113</name>
</gene>
<comment type="subcellular location">
    <subcellularLocation>
        <location evidence="1 7">Cell membrane</location>
        <topology evidence="1 7">Multi-pass membrane protein</topology>
    </subcellularLocation>
</comment>
<evidence type="ECO:0000256" key="7">
    <source>
        <dbReference type="RuleBase" id="RU363032"/>
    </source>
</evidence>
<dbReference type="EMBL" id="FNLO01000004">
    <property type="protein sequence ID" value="SDV48044.1"/>
    <property type="molecule type" value="Genomic_DNA"/>
</dbReference>
<feature type="transmembrane region" description="Helical" evidence="7">
    <location>
        <begin position="125"/>
        <end position="146"/>
    </location>
</feature>
<dbReference type="InterPro" id="IPR035906">
    <property type="entry name" value="MetI-like_sf"/>
</dbReference>
<accession>A0A1H2PQ08</accession>
<feature type="transmembrane region" description="Helical" evidence="7">
    <location>
        <begin position="59"/>
        <end position="85"/>
    </location>
</feature>
<feature type="domain" description="ABC transmembrane type-1" evidence="8">
    <location>
        <begin position="55"/>
        <end position="243"/>
    </location>
</feature>
<keyword evidence="10" id="KW-1185">Reference proteome</keyword>